<evidence type="ECO:0000313" key="9">
    <source>
        <dbReference type="Proteomes" id="UP000094527"/>
    </source>
</evidence>
<evidence type="ECO:0000313" key="8">
    <source>
        <dbReference type="EMBL" id="ODM95273.1"/>
    </source>
</evidence>
<evidence type="ECO:0000256" key="5">
    <source>
        <dbReference type="ARBA" id="ARBA00023136"/>
    </source>
</evidence>
<comment type="subcellular location">
    <subcellularLocation>
        <location evidence="1">Endomembrane system</location>
        <topology evidence="1">Multi-pass membrane protein</topology>
    </subcellularLocation>
</comment>
<dbReference type="PANTHER" id="PTHR12459">
    <property type="entry name" value="TRANSMEMBRANE PROTEIN 135-RELATED"/>
    <property type="match status" value="1"/>
</dbReference>
<evidence type="ECO:0000256" key="4">
    <source>
        <dbReference type="ARBA" id="ARBA00022989"/>
    </source>
</evidence>
<evidence type="ECO:0000256" key="3">
    <source>
        <dbReference type="ARBA" id="ARBA00022692"/>
    </source>
</evidence>
<dbReference type="OMA" id="ASVPYNC"/>
<evidence type="ECO:0000256" key="1">
    <source>
        <dbReference type="ARBA" id="ARBA00004127"/>
    </source>
</evidence>
<dbReference type="EMBL" id="LJIJ01000690">
    <property type="protein sequence ID" value="ODM95273.1"/>
    <property type="molecule type" value="Genomic_DNA"/>
</dbReference>
<comment type="similarity">
    <text evidence="2">Belongs to the TMEM135 family.</text>
</comment>
<feature type="transmembrane region" description="Helical" evidence="6">
    <location>
        <begin position="103"/>
        <end position="121"/>
    </location>
</feature>
<dbReference type="Proteomes" id="UP000094527">
    <property type="component" value="Unassembled WGS sequence"/>
</dbReference>
<accession>A0A1D2MQF3</accession>
<comment type="caution">
    <text evidence="8">The sequence shown here is derived from an EMBL/GenBank/DDBJ whole genome shotgun (WGS) entry which is preliminary data.</text>
</comment>
<sequence length="547" mass="62211">MAPAASKFDTLPFNCYEIGHTWTPSCTRASTDLGVACFKEGFKIYATCYLMSMAASQRIPKSVEEIWKAFKDVLRSTTFLTTNAFGFMFFFCTLRRLKGNFNYFTLGFLPSVLGCYCAILVEKPQRRPLLALYVANVASETIFRMLRSRGIVHNVKHFDFLMFCTSMVTILYYMKKGNQRSDFVDNIMKKIFGSEEFTPKGVPISLSNAGSVEVQNIVGDNERIRRVSGGMLDLGEPRPEVDLETNRRRRPRDESYRARFIRFVLWMHRSVEDIACHLERMVTAVYEGKTHEKCPHKDPCFDYWLKGFCSRFLSGFAIQAAIQTAGFVRAMLAPRKPHLDKTGTLLSNSLLYPCIKSGLGLSAMCLAFRLFSCSFRWLQGTDEPINAATSGILASALGFFLLRPPSAAGLYIFFKAAERVISESHQKNNWKIISFLDKIYGGGWTILYALSTAVLFHCGIMEPQNLKPSYYNFLSRVTGRKLFDINRHLLTAYYAHSNVLMKDFWPNLNEKFLSDNMKHLIKLRDASGKGNEFIKEIVLKFVSGASI</sequence>
<evidence type="ECO:0000256" key="6">
    <source>
        <dbReference type="SAM" id="Phobius"/>
    </source>
</evidence>
<keyword evidence="4 6" id="KW-1133">Transmembrane helix</keyword>
<protein>
    <submittedName>
        <fullName evidence="8">Transmembrane protein</fullName>
    </submittedName>
</protein>
<gene>
    <name evidence="8" type="ORF">Ocin01_11408</name>
</gene>
<dbReference type="AlphaFoldDB" id="A0A1D2MQF3"/>
<dbReference type="Pfam" id="PF15982">
    <property type="entry name" value="TMEM135_C_rich"/>
    <property type="match status" value="1"/>
</dbReference>
<name>A0A1D2MQF3_ORCCI</name>
<organism evidence="8 9">
    <name type="scientific">Orchesella cincta</name>
    <name type="common">Springtail</name>
    <name type="synonym">Podura cincta</name>
    <dbReference type="NCBI Taxonomy" id="48709"/>
    <lineage>
        <taxon>Eukaryota</taxon>
        <taxon>Metazoa</taxon>
        <taxon>Ecdysozoa</taxon>
        <taxon>Arthropoda</taxon>
        <taxon>Hexapoda</taxon>
        <taxon>Collembola</taxon>
        <taxon>Entomobryomorpha</taxon>
        <taxon>Entomobryoidea</taxon>
        <taxon>Orchesellidae</taxon>
        <taxon>Orchesellinae</taxon>
        <taxon>Orchesella</taxon>
    </lineage>
</organism>
<feature type="domain" description="Transmembrane protein 135 N-terminal" evidence="7">
    <location>
        <begin position="12"/>
        <end position="145"/>
    </location>
</feature>
<evidence type="ECO:0000259" key="7">
    <source>
        <dbReference type="Pfam" id="PF15982"/>
    </source>
</evidence>
<proteinExistence type="inferred from homology"/>
<dbReference type="GO" id="GO:0012505">
    <property type="term" value="C:endomembrane system"/>
    <property type="evidence" value="ECO:0007669"/>
    <property type="project" value="UniProtKB-SubCell"/>
</dbReference>
<dbReference type="InterPro" id="IPR026749">
    <property type="entry name" value="Tmem135"/>
</dbReference>
<dbReference type="PANTHER" id="PTHR12459:SF15">
    <property type="entry name" value="TRANSMEMBRANE PROTEIN 135"/>
    <property type="match status" value="1"/>
</dbReference>
<evidence type="ECO:0000256" key="2">
    <source>
        <dbReference type="ARBA" id="ARBA00008924"/>
    </source>
</evidence>
<keyword evidence="3 6" id="KW-0812">Transmembrane</keyword>
<dbReference type="InterPro" id="IPR031926">
    <property type="entry name" value="TMEM135_N"/>
</dbReference>
<keyword evidence="5 6" id="KW-0472">Membrane</keyword>
<dbReference type="OrthoDB" id="291792at2759"/>
<feature type="transmembrane region" description="Helical" evidence="6">
    <location>
        <begin position="78"/>
        <end position="97"/>
    </location>
</feature>
<reference evidence="8 9" key="1">
    <citation type="journal article" date="2016" name="Genome Biol. Evol.">
        <title>Gene Family Evolution Reflects Adaptation to Soil Environmental Stressors in the Genome of the Collembolan Orchesella cincta.</title>
        <authorList>
            <person name="Faddeeva-Vakhrusheva A."/>
            <person name="Derks M.F."/>
            <person name="Anvar S.Y."/>
            <person name="Agamennone V."/>
            <person name="Suring W."/>
            <person name="Smit S."/>
            <person name="van Straalen N.M."/>
            <person name="Roelofs D."/>
        </authorList>
    </citation>
    <scope>NUCLEOTIDE SEQUENCE [LARGE SCALE GENOMIC DNA]</scope>
    <source>
        <tissue evidence="8">Mixed pool</tissue>
    </source>
</reference>
<keyword evidence="9" id="KW-1185">Reference proteome</keyword>